<dbReference type="SUPFAM" id="SSF52799">
    <property type="entry name" value="(Phosphotyrosine protein) phosphatases II"/>
    <property type="match status" value="1"/>
</dbReference>
<dbReference type="PANTHER" id="PTHR38019:SF1">
    <property type="entry name" value="N-ACETYLTRANSFERASE DOMAIN-CONTAINING PROTEIN"/>
    <property type="match status" value="1"/>
</dbReference>
<gene>
    <name evidence="3" type="ORF">WJX75_008397</name>
</gene>
<sequence length="1163" mass="128170">MSSEIIQNWSLDEPPQHALTIQSLLKEQEERGRTIGLIIDLSNHETLYAEDLQAVEGIQYAHIPLVAKAFPPAHAINQVIKTAKTYWKEHPKKYIGIHCAYGFNRTGFVVCAYLIQVCSFSVQEALACFGAARPPGVKHEKFVVELSRRYGTRLPSVPAAPAAPHREPTNNANDISAAQDPSSTSVLGMSPVGGSPPDLQIRGGSSSGRFVRLYPDGADPSQPWEPGTPSNENVLATQQVWDSLSRGQQTAYRFRAASELSVAGSEAGGRFSDDEAARSSIGDGHFSCSSVFSEFGYVAQHLEEQNPGVALARSSMRPLPPRSTASDTSTVASDLAQMLSYGPPAAPDAFPADAAPYRSPSLQLVLPQPPPVQPPARAESPVDISRADPPAGGGKDILRSGSWERRPTGLLSASFAAKNRCLDNDAAAPNGVHDSAASPRVASSSRSPTGAGFVTARCSRAAVEGAASLQKSFVSNSSLHSESAMSLTNNESLGLDERNIFKNFDKMAASRRMRTVSKEEDGDVEVQSRLTLEEIQAGFPGGEEENDFDMEMGHTDGSDAHPPLLDTAACTPPTPFASSAVQNSPDLAVEDGGDSVSHGNGDQTLDPGEAAEGGKEIGAGVVFSHIPIIALITFSCSQLDWNIKMPHRGLQLGLRTRSPFEWLRDLQRGKADAVRGERAKVTIADVIDRANDPRGMGSLEPTSPRSVEACLRLGIEPCELHFMPPDVFMEEFGDKELAQIAYSHHERIRQERLEALMTERKKISGRDEEANDKAAKGGRKGEAESGDMVEREAKRLEVLKRRQEREMGQLVQSQLMRKTLQDKAEAKVAALEARSEEQRKERAQAEAEWRRQQRDRELKRAQEEIEREKEVKAMEVARYARELEEAQREAAAEKQRRKDAYAAEQERRAKAEEARAETERILAQQAADLAAKKADMERRDAERELAKAAKMEEAAAANLAARAKAEARIETALRANAAILRERRAAFDQKQAFTGQRNLQKDAVRKQDEAESRRQEAEAEAACKAAYDAAMRREQQRVASILAKQREKDQKLEELNHLRNHEIACTKLKHQLDLELKRDKVEAMRRRDLYGREQLLAKIRGETERAHELLDARSSLQEQRKLANMDASFQRQKLMQAMDTIKAKKNWTALASPHEKSEFLTLS</sequence>
<name>A0ABR2YSD3_9CHLO</name>
<keyword evidence="4" id="KW-1185">Reference proteome</keyword>
<protein>
    <recommendedName>
        <fullName evidence="2">Tyrosine specific protein phosphatases domain-containing protein</fullName>
    </recommendedName>
</protein>
<feature type="region of interest" description="Disordered" evidence="1">
    <location>
        <begin position="991"/>
        <end position="1017"/>
    </location>
</feature>
<dbReference type="InterPro" id="IPR000387">
    <property type="entry name" value="Tyr_Pase_dom"/>
</dbReference>
<feature type="region of interest" description="Disordered" evidence="1">
    <location>
        <begin position="155"/>
        <end position="202"/>
    </location>
</feature>
<feature type="compositionally biased region" description="Basic and acidic residues" evidence="1">
    <location>
        <begin position="999"/>
        <end position="1017"/>
    </location>
</feature>
<feature type="compositionally biased region" description="Low complexity" evidence="1">
    <location>
        <begin position="435"/>
        <end position="448"/>
    </location>
</feature>
<organism evidence="3 4">
    <name type="scientific">Coccomyxa subellipsoidea</name>
    <dbReference type="NCBI Taxonomy" id="248742"/>
    <lineage>
        <taxon>Eukaryota</taxon>
        <taxon>Viridiplantae</taxon>
        <taxon>Chlorophyta</taxon>
        <taxon>core chlorophytes</taxon>
        <taxon>Trebouxiophyceae</taxon>
        <taxon>Trebouxiophyceae incertae sedis</taxon>
        <taxon>Coccomyxaceae</taxon>
        <taxon>Coccomyxa</taxon>
    </lineage>
</organism>
<dbReference type="InterPro" id="IPR000340">
    <property type="entry name" value="Dual-sp_phosphatase_cat-dom"/>
</dbReference>
<evidence type="ECO:0000259" key="2">
    <source>
        <dbReference type="PROSITE" id="PS50056"/>
    </source>
</evidence>
<accession>A0ABR2YSD3</accession>
<feature type="compositionally biased region" description="Polar residues" evidence="1">
    <location>
        <begin position="576"/>
        <end position="585"/>
    </location>
</feature>
<feature type="region of interest" description="Disordered" evidence="1">
    <location>
        <begin position="361"/>
        <end position="403"/>
    </location>
</feature>
<feature type="region of interest" description="Disordered" evidence="1">
    <location>
        <begin position="832"/>
        <end position="871"/>
    </location>
</feature>
<feature type="region of interest" description="Disordered" evidence="1">
    <location>
        <begin position="430"/>
        <end position="452"/>
    </location>
</feature>
<comment type="caution">
    <text evidence="3">The sequence shown here is derived from an EMBL/GenBank/DDBJ whole genome shotgun (WGS) entry which is preliminary data.</text>
</comment>
<feature type="region of interest" description="Disordered" evidence="1">
    <location>
        <begin position="537"/>
        <end position="612"/>
    </location>
</feature>
<dbReference type="PANTHER" id="PTHR38019">
    <property type="entry name" value="KDA ANTIGEN P200, PUTATIVE-RELATED"/>
    <property type="match status" value="1"/>
</dbReference>
<feature type="compositionally biased region" description="Basic and acidic residues" evidence="1">
    <location>
        <begin position="833"/>
        <end position="871"/>
    </location>
</feature>
<feature type="region of interest" description="Disordered" evidence="1">
    <location>
        <begin position="761"/>
        <end position="789"/>
    </location>
</feature>
<feature type="region of interest" description="Disordered" evidence="1">
    <location>
        <begin position="884"/>
        <end position="919"/>
    </location>
</feature>
<dbReference type="PROSITE" id="PS50056">
    <property type="entry name" value="TYR_PHOSPHATASE_2"/>
    <property type="match status" value="1"/>
</dbReference>
<proteinExistence type="predicted"/>
<evidence type="ECO:0000256" key="1">
    <source>
        <dbReference type="SAM" id="MobiDB-lite"/>
    </source>
</evidence>
<dbReference type="Pfam" id="PF00782">
    <property type="entry name" value="DSPc"/>
    <property type="match status" value="1"/>
</dbReference>
<dbReference type="InterPro" id="IPR029021">
    <property type="entry name" value="Prot-tyrosine_phosphatase-like"/>
</dbReference>
<evidence type="ECO:0000313" key="3">
    <source>
        <dbReference type="EMBL" id="KAK9909851.1"/>
    </source>
</evidence>
<evidence type="ECO:0000313" key="4">
    <source>
        <dbReference type="Proteomes" id="UP001491310"/>
    </source>
</evidence>
<dbReference type="Gene3D" id="3.90.190.10">
    <property type="entry name" value="Protein tyrosine phosphatase superfamily"/>
    <property type="match status" value="1"/>
</dbReference>
<feature type="compositionally biased region" description="Polar residues" evidence="1">
    <location>
        <begin position="169"/>
        <end position="187"/>
    </location>
</feature>
<dbReference type="Proteomes" id="UP001491310">
    <property type="component" value="Unassembled WGS sequence"/>
</dbReference>
<dbReference type="InterPro" id="IPR016130">
    <property type="entry name" value="Tyr_Pase_AS"/>
</dbReference>
<reference evidence="3 4" key="1">
    <citation type="journal article" date="2024" name="Nat. Commun.">
        <title>Phylogenomics reveals the evolutionary origins of lichenization in chlorophyte algae.</title>
        <authorList>
            <person name="Puginier C."/>
            <person name="Libourel C."/>
            <person name="Otte J."/>
            <person name="Skaloud P."/>
            <person name="Haon M."/>
            <person name="Grisel S."/>
            <person name="Petersen M."/>
            <person name="Berrin J.G."/>
            <person name="Delaux P.M."/>
            <person name="Dal Grande F."/>
            <person name="Keller J."/>
        </authorList>
    </citation>
    <scope>NUCLEOTIDE SEQUENCE [LARGE SCALE GENOMIC DNA]</scope>
    <source>
        <strain evidence="3 4">SAG 216-7</strain>
    </source>
</reference>
<dbReference type="EMBL" id="JALJOT010000006">
    <property type="protein sequence ID" value="KAK9909851.1"/>
    <property type="molecule type" value="Genomic_DNA"/>
</dbReference>
<dbReference type="PROSITE" id="PS00383">
    <property type="entry name" value="TYR_PHOSPHATASE_1"/>
    <property type="match status" value="1"/>
</dbReference>
<feature type="domain" description="Tyrosine specific protein phosphatases" evidence="2">
    <location>
        <begin position="77"/>
        <end position="144"/>
    </location>
</feature>